<feature type="non-terminal residue" evidence="1">
    <location>
        <position position="1"/>
    </location>
</feature>
<reference evidence="1" key="1">
    <citation type="submission" date="2021-06" db="EMBL/GenBank/DDBJ databases">
        <authorList>
            <person name="Kallberg Y."/>
            <person name="Tangrot J."/>
            <person name="Rosling A."/>
        </authorList>
    </citation>
    <scope>NUCLEOTIDE SEQUENCE</scope>
    <source>
        <strain evidence="1">CL356</strain>
    </source>
</reference>
<dbReference type="EMBL" id="CAJVPT010011956">
    <property type="protein sequence ID" value="CAG8583545.1"/>
    <property type="molecule type" value="Genomic_DNA"/>
</dbReference>
<name>A0ACA9MD63_9GLOM</name>
<accession>A0ACA9MD63</accession>
<sequence length="58" mass="6433">SCSNIRNTVSIIEFRKYSPIIDIGAGGVPEMFLLAVDSVRSKAIDVEYDPTYRGNAWP</sequence>
<evidence type="ECO:0000313" key="2">
    <source>
        <dbReference type="Proteomes" id="UP000789525"/>
    </source>
</evidence>
<dbReference type="Proteomes" id="UP000789525">
    <property type="component" value="Unassembled WGS sequence"/>
</dbReference>
<gene>
    <name evidence="1" type="ORF">ACOLOM_LOCUS6055</name>
</gene>
<comment type="caution">
    <text evidence="1">The sequence shown here is derived from an EMBL/GenBank/DDBJ whole genome shotgun (WGS) entry which is preliminary data.</text>
</comment>
<protein>
    <submittedName>
        <fullName evidence="1">13375_t:CDS:1</fullName>
    </submittedName>
</protein>
<evidence type="ECO:0000313" key="1">
    <source>
        <dbReference type="EMBL" id="CAG8583545.1"/>
    </source>
</evidence>
<proteinExistence type="predicted"/>
<organism evidence="1 2">
    <name type="scientific">Acaulospora colombiana</name>
    <dbReference type="NCBI Taxonomy" id="27376"/>
    <lineage>
        <taxon>Eukaryota</taxon>
        <taxon>Fungi</taxon>
        <taxon>Fungi incertae sedis</taxon>
        <taxon>Mucoromycota</taxon>
        <taxon>Glomeromycotina</taxon>
        <taxon>Glomeromycetes</taxon>
        <taxon>Diversisporales</taxon>
        <taxon>Acaulosporaceae</taxon>
        <taxon>Acaulospora</taxon>
    </lineage>
</organism>
<keyword evidence="2" id="KW-1185">Reference proteome</keyword>